<proteinExistence type="inferred from homology"/>
<dbReference type="STRING" id="1802593.A2172_01375"/>
<feature type="domain" description="Large ribosomal subunit protein uL2 C-terminal" evidence="7">
    <location>
        <begin position="115"/>
        <end position="244"/>
    </location>
</feature>
<dbReference type="SMART" id="SM01382">
    <property type="entry name" value="Ribosomal_L2_C"/>
    <property type="match status" value="1"/>
</dbReference>
<dbReference type="Pfam" id="PF03947">
    <property type="entry name" value="Ribosomal_L2_C"/>
    <property type="match status" value="1"/>
</dbReference>
<dbReference type="Proteomes" id="UP000176631">
    <property type="component" value="Unassembled WGS sequence"/>
</dbReference>
<reference evidence="9 10" key="1">
    <citation type="journal article" date="2016" name="Nat. Commun.">
        <title>Thousands of microbial genomes shed light on interconnected biogeochemical processes in an aquifer system.</title>
        <authorList>
            <person name="Anantharaman K."/>
            <person name="Brown C.T."/>
            <person name="Hug L.A."/>
            <person name="Sharon I."/>
            <person name="Castelle C.J."/>
            <person name="Probst A.J."/>
            <person name="Thomas B.C."/>
            <person name="Singh A."/>
            <person name="Wilkins M.J."/>
            <person name="Karaoz U."/>
            <person name="Brodie E.L."/>
            <person name="Williams K.H."/>
            <person name="Hubbard S.S."/>
            <person name="Banfield J.F."/>
        </authorList>
    </citation>
    <scope>NUCLEOTIDE SEQUENCE [LARGE SCALE GENOMIC DNA]</scope>
</reference>
<evidence type="ECO:0000313" key="9">
    <source>
        <dbReference type="EMBL" id="OGY24177.1"/>
    </source>
</evidence>
<evidence type="ECO:0000256" key="5">
    <source>
        <dbReference type="ARBA" id="ARBA00035459"/>
    </source>
</evidence>
<evidence type="ECO:0000256" key="3">
    <source>
        <dbReference type="ARBA" id="ARBA00023274"/>
    </source>
</evidence>
<dbReference type="PANTHER" id="PTHR13691:SF5">
    <property type="entry name" value="LARGE RIBOSOMAL SUBUNIT PROTEIN UL2M"/>
    <property type="match status" value="1"/>
</dbReference>
<accession>A0A1G1WA28</accession>
<dbReference type="PIRSF" id="PIRSF002158">
    <property type="entry name" value="Ribosomal_L2"/>
    <property type="match status" value="1"/>
</dbReference>
<evidence type="ECO:0000259" key="7">
    <source>
        <dbReference type="SMART" id="SM01382"/>
    </source>
</evidence>
<feature type="compositionally biased region" description="Low complexity" evidence="6">
    <location>
        <begin position="232"/>
        <end position="244"/>
    </location>
</feature>
<dbReference type="GO" id="GO:0002181">
    <property type="term" value="P:cytoplasmic translation"/>
    <property type="evidence" value="ECO:0007669"/>
    <property type="project" value="TreeGrafter"/>
</dbReference>
<dbReference type="InterPro" id="IPR002171">
    <property type="entry name" value="Ribosomal_uL2"/>
</dbReference>
<evidence type="ECO:0000256" key="2">
    <source>
        <dbReference type="ARBA" id="ARBA00022980"/>
    </source>
</evidence>
<dbReference type="AlphaFoldDB" id="A0A1G1WA28"/>
<dbReference type="InterPro" id="IPR005880">
    <property type="entry name" value="Ribosomal_uL2_bac/org-type"/>
</dbReference>
<dbReference type="PANTHER" id="PTHR13691">
    <property type="entry name" value="RIBOSOMAL PROTEIN L2"/>
    <property type="match status" value="1"/>
</dbReference>
<protein>
    <recommendedName>
        <fullName evidence="4">Large ribosomal subunit protein uL2</fullName>
    </recommendedName>
    <alternativeName>
        <fullName evidence="5">50S ribosomal protein L2</fullName>
    </alternativeName>
</protein>
<dbReference type="InterPro" id="IPR014726">
    <property type="entry name" value="Ribosomal_uL2_dom3"/>
</dbReference>
<dbReference type="SMART" id="SM01383">
    <property type="entry name" value="Ribosomal_L2"/>
    <property type="match status" value="1"/>
</dbReference>
<feature type="compositionally biased region" description="Basic and acidic residues" evidence="6">
    <location>
        <begin position="254"/>
        <end position="266"/>
    </location>
</feature>
<evidence type="ECO:0000256" key="4">
    <source>
        <dbReference type="ARBA" id="ARBA00035242"/>
    </source>
</evidence>
<dbReference type="InterPro" id="IPR008991">
    <property type="entry name" value="Translation_prot_SH3-like_sf"/>
</dbReference>
<evidence type="ECO:0000259" key="8">
    <source>
        <dbReference type="SMART" id="SM01383"/>
    </source>
</evidence>
<dbReference type="SUPFAM" id="SSF50104">
    <property type="entry name" value="Translation proteins SH3-like domain"/>
    <property type="match status" value="1"/>
</dbReference>
<evidence type="ECO:0000256" key="1">
    <source>
        <dbReference type="ARBA" id="ARBA00005636"/>
    </source>
</evidence>
<feature type="region of interest" description="Disordered" evidence="6">
    <location>
        <begin position="210"/>
        <end position="266"/>
    </location>
</feature>
<sequence>MVKKIKEAEEQIKRKLATKPVKSLREILVKTGGRDFSGQVSVRHIGGRQKRFYRIIDFKRDKFNIEGSVAAIEYDPNRNVKVALINYVDGEKRYIIAPEGLEIGDKIISAEKAEIKAGNALPLKNIPIGVQVNCIELVPGKGAILARTAGSYATVSAKEGSFAHLRLPSGELRKLVSENIATVGQLSNIDWKNRSLGKAGRTRHIGVRPTVRGVAMSPRDHPHGGGEGRSGIGMSSPKSPTGKKTLGKKTRKSKYSDKFILERRKK</sequence>
<dbReference type="InterPro" id="IPR012340">
    <property type="entry name" value="NA-bd_OB-fold"/>
</dbReference>
<dbReference type="EMBL" id="MHCP01000015">
    <property type="protein sequence ID" value="OGY24177.1"/>
    <property type="molecule type" value="Genomic_DNA"/>
</dbReference>
<organism evidence="9 10">
    <name type="scientific">Candidatus Woykebacteria bacterium RBG_13_40_15</name>
    <dbReference type="NCBI Taxonomy" id="1802593"/>
    <lineage>
        <taxon>Bacteria</taxon>
        <taxon>Candidatus Woykeibacteriota</taxon>
    </lineage>
</organism>
<dbReference type="Gene3D" id="4.10.950.10">
    <property type="entry name" value="Ribosomal protein L2, domain 3"/>
    <property type="match status" value="1"/>
</dbReference>
<dbReference type="FunFam" id="4.10.950.10:FF:000001">
    <property type="entry name" value="50S ribosomal protein L2"/>
    <property type="match status" value="1"/>
</dbReference>
<dbReference type="NCBIfam" id="TIGR01171">
    <property type="entry name" value="rplB_bact"/>
    <property type="match status" value="1"/>
</dbReference>
<dbReference type="SUPFAM" id="SSF50249">
    <property type="entry name" value="Nucleic acid-binding proteins"/>
    <property type="match status" value="1"/>
</dbReference>
<keyword evidence="3" id="KW-0687">Ribonucleoprotein</keyword>
<dbReference type="GO" id="GO:0003723">
    <property type="term" value="F:RNA binding"/>
    <property type="evidence" value="ECO:0007669"/>
    <property type="project" value="InterPro"/>
</dbReference>
<feature type="domain" description="Large ribosomal subunit protein uL2 RNA-binding" evidence="8">
    <location>
        <begin position="33"/>
        <end position="109"/>
    </location>
</feature>
<evidence type="ECO:0000256" key="6">
    <source>
        <dbReference type="SAM" id="MobiDB-lite"/>
    </source>
</evidence>
<dbReference type="InterPro" id="IPR014722">
    <property type="entry name" value="Rib_uL2_dom2"/>
</dbReference>
<comment type="caution">
    <text evidence="9">The sequence shown here is derived from an EMBL/GenBank/DDBJ whole genome shotgun (WGS) entry which is preliminary data.</text>
</comment>
<comment type="similarity">
    <text evidence="1">Belongs to the universal ribosomal protein uL2 family.</text>
</comment>
<keyword evidence="2 9" id="KW-0689">Ribosomal protein</keyword>
<dbReference type="FunFam" id="2.30.30.30:FF:000001">
    <property type="entry name" value="50S ribosomal protein L2"/>
    <property type="match status" value="1"/>
</dbReference>
<dbReference type="GO" id="GO:0003735">
    <property type="term" value="F:structural constituent of ribosome"/>
    <property type="evidence" value="ECO:0007669"/>
    <property type="project" value="InterPro"/>
</dbReference>
<dbReference type="Gene3D" id="2.30.30.30">
    <property type="match status" value="1"/>
</dbReference>
<dbReference type="GO" id="GO:0016740">
    <property type="term" value="F:transferase activity"/>
    <property type="evidence" value="ECO:0007669"/>
    <property type="project" value="InterPro"/>
</dbReference>
<dbReference type="GO" id="GO:0015934">
    <property type="term" value="C:large ribosomal subunit"/>
    <property type="evidence" value="ECO:0007669"/>
    <property type="project" value="InterPro"/>
</dbReference>
<dbReference type="Gene3D" id="2.40.50.140">
    <property type="entry name" value="Nucleic acid-binding proteins"/>
    <property type="match status" value="1"/>
</dbReference>
<dbReference type="InterPro" id="IPR022669">
    <property type="entry name" value="Ribosomal_uL2_C"/>
</dbReference>
<dbReference type="Pfam" id="PF00181">
    <property type="entry name" value="Ribosomal_L2_N"/>
    <property type="match status" value="1"/>
</dbReference>
<name>A0A1G1WA28_9BACT</name>
<gene>
    <name evidence="9" type="ORF">A2172_01375</name>
</gene>
<evidence type="ECO:0000313" key="10">
    <source>
        <dbReference type="Proteomes" id="UP000176631"/>
    </source>
</evidence>
<dbReference type="InterPro" id="IPR022666">
    <property type="entry name" value="Ribosomal_uL2_RNA-bd_dom"/>
</dbReference>